<dbReference type="OrthoDB" id="5937621at2"/>
<dbReference type="InterPro" id="IPR019282">
    <property type="entry name" value="Glycoamylase-like_cons_dom"/>
</dbReference>
<feature type="domain" description="Glycoamylase-like" evidence="1">
    <location>
        <begin position="175"/>
        <end position="387"/>
    </location>
</feature>
<dbReference type="Pfam" id="PF10091">
    <property type="entry name" value="Glycoamylase"/>
    <property type="match status" value="1"/>
</dbReference>
<accession>A0A2S5GA93</accession>
<evidence type="ECO:0000313" key="2">
    <source>
        <dbReference type="EMBL" id="PPA69833.1"/>
    </source>
</evidence>
<name>A0A2S5GA93_9BACL</name>
<comment type="caution">
    <text evidence="2">The sequence shown here is derived from an EMBL/GenBank/DDBJ whole genome shotgun (WGS) entry which is preliminary data.</text>
</comment>
<protein>
    <recommendedName>
        <fullName evidence="1">Glycoamylase-like domain-containing protein</fullName>
    </recommendedName>
</protein>
<gene>
    <name evidence="2" type="ORF">C4B60_14980</name>
</gene>
<dbReference type="EMBL" id="PREZ01000005">
    <property type="protein sequence ID" value="PPA69833.1"/>
    <property type="molecule type" value="Genomic_DNA"/>
</dbReference>
<organism evidence="2 3">
    <name type="scientific">Jeotgalibacillus proteolyticus</name>
    <dbReference type="NCBI Taxonomy" id="2082395"/>
    <lineage>
        <taxon>Bacteria</taxon>
        <taxon>Bacillati</taxon>
        <taxon>Bacillota</taxon>
        <taxon>Bacilli</taxon>
        <taxon>Bacillales</taxon>
        <taxon>Caryophanaceae</taxon>
        <taxon>Jeotgalibacillus</taxon>
    </lineage>
</organism>
<keyword evidence="3" id="KW-1185">Reference proteome</keyword>
<dbReference type="AlphaFoldDB" id="A0A2S5GA93"/>
<evidence type="ECO:0000259" key="1">
    <source>
        <dbReference type="Pfam" id="PF10091"/>
    </source>
</evidence>
<dbReference type="Proteomes" id="UP000239047">
    <property type="component" value="Unassembled WGS sequence"/>
</dbReference>
<reference evidence="2 3" key="1">
    <citation type="submission" date="2018-02" db="EMBL/GenBank/DDBJ databases">
        <title>Jeotgalibacillus proteolyticum sp. nov. a protease producing bacterium isolated from ocean sediments of Laizhou Bay.</title>
        <authorList>
            <person name="Li Y."/>
        </authorList>
    </citation>
    <scope>NUCLEOTIDE SEQUENCE [LARGE SCALE GENOMIC DNA]</scope>
    <source>
        <strain evidence="2 3">22-7</strain>
    </source>
</reference>
<evidence type="ECO:0000313" key="3">
    <source>
        <dbReference type="Proteomes" id="UP000239047"/>
    </source>
</evidence>
<proteinExistence type="predicted"/>
<dbReference type="RefSeq" id="WP_104058826.1">
    <property type="nucleotide sequence ID" value="NZ_PREZ01000005.1"/>
</dbReference>
<dbReference type="Gene3D" id="1.50.10.140">
    <property type="match status" value="1"/>
</dbReference>
<sequence length="409" mass="46267">MTRTQELLDREAKGSFDFFWKEVNSDPSSKGYGLIRDHSGKGGEHVASIASNGFGLSAIPIGIERGWITLEEGKERTLGTLKTFFYNVEHRDGFFYHFLNMETAQKNEGFYDCPSIIDTAILLNGAITAREYFGGEIAELADQIYDRVNWQVYVNEEANQFYMGIDDDGKGFGAWDMYAEQLMLYFLAVGSRTYPVSPEIYNGFRRFEGTYGDYTFYPSPGGQLFTHQYSHAWFDFSSWIDPDGIDWFENSVKATLVNRQYCIDQQEAFKTYSSESWGLTACDGPTGYTLAGAPPYYPTVTVQNDGTVAPSGPAGSIVFAKKEVVESLAYFDSIEELWGDYGLIDSYNLEKDMPWYSDKVIGINKGVTLLMLENDHSEQIWKLYHQNERIQLAIKKLGFQQKGDGGTSE</sequence>